<dbReference type="EMBL" id="JAWHQM010000025">
    <property type="protein sequence ID" value="KAK5632489.1"/>
    <property type="molecule type" value="Genomic_DNA"/>
</dbReference>
<accession>A0AAN7UWM1</accession>
<dbReference type="AlphaFoldDB" id="A0AAN7UWM1"/>
<proteinExistence type="predicted"/>
<evidence type="ECO:0008006" key="5">
    <source>
        <dbReference type="Google" id="ProtNLM"/>
    </source>
</evidence>
<gene>
    <name evidence="3" type="ORF">RRF57_008203</name>
</gene>
<dbReference type="Proteomes" id="UP001305414">
    <property type="component" value="Unassembled WGS sequence"/>
</dbReference>
<organism evidence="3 4">
    <name type="scientific">Xylaria bambusicola</name>
    <dbReference type="NCBI Taxonomy" id="326684"/>
    <lineage>
        <taxon>Eukaryota</taxon>
        <taxon>Fungi</taxon>
        <taxon>Dikarya</taxon>
        <taxon>Ascomycota</taxon>
        <taxon>Pezizomycotina</taxon>
        <taxon>Sordariomycetes</taxon>
        <taxon>Xylariomycetidae</taxon>
        <taxon>Xylariales</taxon>
        <taxon>Xylariaceae</taxon>
        <taxon>Xylaria</taxon>
    </lineage>
</organism>
<evidence type="ECO:0000256" key="1">
    <source>
        <dbReference type="SAM" id="MobiDB-lite"/>
    </source>
</evidence>
<keyword evidence="4" id="KW-1185">Reference proteome</keyword>
<protein>
    <recommendedName>
        <fullName evidence="5">Major facilitator superfamily (MFS) profile domain-containing protein</fullName>
    </recommendedName>
</protein>
<evidence type="ECO:0000313" key="4">
    <source>
        <dbReference type="Proteomes" id="UP001305414"/>
    </source>
</evidence>
<keyword evidence="2" id="KW-0732">Signal</keyword>
<evidence type="ECO:0000256" key="2">
    <source>
        <dbReference type="SAM" id="SignalP"/>
    </source>
</evidence>
<reference evidence="3 4" key="1">
    <citation type="submission" date="2023-10" db="EMBL/GenBank/DDBJ databases">
        <title>Draft genome sequence of Xylaria bambusicola isolate GMP-LS, the root and basal stem rot pathogen of sugarcane in Indonesia.</title>
        <authorList>
            <person name="Selvaraj P."/>
            <person name="Muralishankar V."/>
            <person name="Muruganantham S."/>
            <person name="Sp S."/>
            <person name="Haryani S."/>
            <person name="Lau K.J.X."/>
            <person name="Naqvi N.I."/>
        </authorList>
    </citation>
    <scope>NUCLEOTIDE SEQUENCE [LARGE SCALE GENOMIC DNA]</scope>
    <source>
        <strain evidence="3">GMP-LS</strain>
    </source>
</reference>
<comment type="caution">
    <text evidence="3">The sequence shown here is derived from an EMBL/GenBank/DDBJ whole genome shotgun (WGS) entry which is preliminary data.</text>
</comment>
<feature type="region of interest" description="Disordered" evidence="1">
    <location>
        <begin position="71"/>
        <end position="91"/>
    </location>
</feature>
<sequence length="174" mass="19112">MLIACQWLIISGLAVQIVPSAVHSISRGDRSGQVKRCILLIYTFKREKVDLYTSLKARSLSATIMERTGPNPNLNFAKGTQPEGHASQRDTNLEKRLNDSDALKNVDPTLETYASIMGTNKPDPWGPGYIRLYLLAATIFLCSTMSGFDSSLMGSINVRSRVSISRPSNACPPH</sequence>
<evidence type="ECO:0000313" key="3">
    <source>
        <dbReference type="EMBL" id="KAK5632489.1"/>
    </source>
</evidence>
<name>A0AAN7UWM1_9PEZI</name>
<feature type="chain" id="PRO_5042822317" description="Major facilitator superfamily (MFS) profile domain-containing protein" evidence="2">
    <location>
        <begin position="21"/>
        <end position="174"/>
    </location>
</feature>
<feature type="signal peptide" evidence="2">
    <location>
        <begin position="1"/>
        <end position="20"/>
    </location>
</feature>